<dbReference type="InterPro" id="IPR008705">
    <property type="entry name" value="Nanos/Xcar2"/>
</dbReference>
<dbReference type="Gene3D" id="4.10.60.30">
    <property type="entry name" value="Nanos, RNA-binding domain"/>
    <property type="match status" value="1"/>
</dbReference>
<keyword evidence="3" id="KW-0479">Metal-binding</keyword>
<dbReference type="InterPro" id="IPR038129">
    <property type="entry name" value="Nanos_sf"/>
</dbReference>
<name>A0A8C5MMN0_9ANUR</name>
<evidence type="ECO:0000256" key="1">
    <source>
        <dbReference type="ARBA" id="ARBA00004496"/>
    </source>
</evidence>
<evidence type="ECO:0000256" key="6">
    <source>
        <dbReference type="ARBA" id="ARBA00022845"/>
    </source>
</evidence>
<comment type="similarity">
    <text evidence="8">Belongs to the nanos family.</text>
</comment>
<dbReference type="PROSITE" id="PS51522">
    <property type="entry name" value="ZF_NANOS"/>
    <property type="match status" value="1"/>
</dbReference>
<dbReference type="PANTHER" id="PTHR12887">
    <property type="entry name" value="NANOS PROTEIN"/>
    <property type="match status" value="1"/>
</dbReference>
<gene>
    <name evidence="10" type="primary">NANOS3</name>
</gene>
<evidence type="ECO:0000313" key="11">
    <source>
        <dbReference type="Proteomes" id="UP000694569"/>
    </source>
</evidence>
<dbReference type="GO" id="GO:0003723">
    <property type="term" value="F:RNA binding"/>
    <property type="evidence" value="ECO:0007669"/>
    <property type="project" value="UniProtKB-UniRule"/>
</dbReference>
<keyword evidence="5" id="KW-0862">Zinc</keyword>
<protein>
    <submittedName>
        <fullName evidence="10">Nanos C2HC-type zinc finger 3</fullName>
    </submittedName>
</protein>
<evidence type="ECO:0000313" key="10">
    <source>
        <dbReference type="Ensembl" id="ENSLLEP00000016890.1"/>
    </source>
</evidence>
<proteinExistence type="inferred from homology"/>
<accession>A0A8C5MMN0</accession>
<keyword evidence="4 8" id="KW-0863">Zinc-finger</keyword>
<evidence type="ECO:0000256" key="7">
    <source>
        <dbReference type="ARBA" id="ARBA00022884"/>
    </source>
</evidence>
<feature type="domain" description="Nanos-type" evidence="9">
    <location>
        <begin position="74"/>
        <end position="128"/>
    </location>
</feature>
<organism evidence="10 11">
    <name type="scientific">Leptobrachium leishanense</name>
    <name type="common">Leishan spiny toad</name>
    <dbReference type="NCBI Taxonomy" id="445787"/>
    <lineage>
        <taxon>Eukaryota</taxon>
        <taxon>Metazoa</taxon>
        <taxon>Chordata</taxon>
        <taxon>Craniata</taxon>
        <taxon>Vertebrata</taxon>
        <taxon>Euteleostomi</taxon>
        <taxon>Amphibia</taxon>
        <taxon>Batrachia</taxon>
        <taxon>Anura</taxon>
        <taxon>Pelobatoidea</taxon>
        <taxon>Megophryidae</taxon>
        <taxon>Leptobrachium</taxon>
    </lineage>
</organism>
<dbReference type="Ensembl" id="ENSLLET00000017531.1">
    <property type="protein sequence ID" value="ENSLLEP00000016890.1"/>
    <property type="gene ID" value="ENSLLEG00000010759.1"/>
</dbReference>
<evidence type="ECO:0000259" key="9">
    <source>
        <dbReference type="PROSITE" id="PS51522"/>
    </source>
</evidence>
<dbReference type="Pfam" id="PF05741">
    <property type="entry name" value="zf-nanos"/>
    <property type="match status" value="1"/>
</dbReference>
<keyword evidence="7 8" id="KW-0694">RNA-binding</keyword>
<evidence type="ECO:0000256" key="8">
    <source>
        <dbReference type="PROSITE-ProRule" id="PRU00855"/>
    </source>
</evidence>
<keyword evidence="6 8" id="KW-0810">Translation regulation</keyword>
<evidence type="ECO:0000256" key="5">
    <source>
        <dbReference type="ARBA" id="ARBA00022833"/>
    </source>
</evidence>
<reference evidence="10" key="1">
    <citation type="submission" date="2025-08" db="UniProtKB">
        <authorList>
            <consortium name="Ensembl"/>
        </authorList>
    </citation>
    <scope>IDENTIFICATION</scope>
</reference>
<dbReference type="GO" id="GO:0008270">
    <property type="term" value="F:zinc ion binding"/>
    <property type="evidence" value="ECO:0007669"/>
    <property type="project" value="UniProtKB-KW"/>
</dbReference>
<keyword evidence="11" id="KW-1185">Reference proteome</keyword>
<reference evidence="10" key="2">
    <citation type="submission" date="2025-09" db="UniProtKB">
        <authorList>
            <consortium name="Ensembl"/>
        </authorList>
    </citation>
    <scope>IDENTIFICATION</scope>
</reference>
<comment type="subcellular location">
    <subcellularLocation>
        <location evidence="1">Cytoplasm</location>
    </subcellularLocation>
</comment>
<evidence type="ECO:0000256" key="4">
    <source>
        <dbReference type="ARBA" id="ARBA00022771"/>
    </source>
</evidence>
<dbReference type="Proteomes" id="UP000694569">
    <property type="component" value="Unplaced"/>
</dbReference>
<dbReference type="AlphaFoldDB" id="A0A8C5MMN0"/>
<evidence type="ECO:0000256" key="2">
    <source>
        <dbReference type="ARBA" id="ARBA00022490"/>
    </source>
</evidence>
<sequence length="161" mass="17828">MMFNMWEDYLGLNKLVMEMAKKKPEMLRSSSGIEAERAVPSHVTAGITDWQMPTESSLLMIAPSFSPSAEDPGYCTFCRHNGESREVYRRHTLKGPDGKVQCPILQCYVCPQCGATGEMAHTRRFCPLTAKGYCSVYRSARNSLGKTCKGRGAGSSRSDSE</sequence>
<keyword evidence="2" id="KW-0963">Cytoplasm</keyword>
<dbReference type="InterPro" id="IPR024161">
    <property type="entry name" value="Znf_nanos-typ"/>
</dbReference>
<dbReference type="GO" id="GO:0005737">
    <property type="term" value="C:cytoplasm"/>
    <property type="evidence" value="ECO:0007669"/>
    <property type="project" value="UniProtKB-SubCell"/>
</dbReference>
<evidence type="ECO:0000256" key="3">
    <source>
        <dbReference type="ARBA" id="ARBA00022723"/>
    </source>
</evidence>
<dbReference type="GO" id="GO:0006417">
    <property type="term" value="P:regulation of translation"/>
    <property type="evidence" value="ECO:0007669"/>
    <property type="project" value="UniProtKB-UniRule"/>
</dbReference>
<dbReference type="GeneTree" id="ENSGT00950000183135"/>
<dbReference type="OrthoDB" id="5864971at2759"/>